<evidence type="ECO:0000313" key="9">
    <source>
        <dbReference type="WBParaSite" id="nRc.2.0.1.t36324-RA"/>
    </source>
</evidence>
<evidence type="ECO:0000256" key="3">
    <source>
        <dbReference type="ARBA" id="ARBA00022448"/>
    </source>
</evidence>
<dbReference type="Pfam" id="PF00375">
    <property type="entry name" value="SDF"/>
    <property type="match status" value="1"/>
</dbReference>
<dbReference type="PANTHER" id="PTHR11958:SF63">
    <property type="entry name" value="AMINO ACID TRANSPORTER"/>
    <property type="match status" value="1"/>
</dbReference>
<comment type="similarity">
    <text evidence="2 7">Belongs to the dicarboxylate/amino acid:cation symporter (DAACS) (TC 2.A.23) family.</text>
</comment>
<keyword evidence="4 7" id="KW-0812">Transmembrane</keyword>
<dbReference type="GO" id="GO:0016020">
    <property type="term" value="C:membrane"/>
    <property type="evidence" value="ECO:0007669"/>
    <property type="project" value="UniProtKB-SubCell"/>
</dbReference>
<feature type="transmembrane region" description="Helical" evidence="7">
    <location>
        <begin position="80"/>
        <end position="102"/>
    </location>
</feature>
<feature type="transmembrane region" description="Helical" evidence="7">
    <location>
        <begin position="114"/>
        <end position="135"/>
    </location>
</feature>
<protein>
    <recommendedName>
        <fullName evidence="7">Amino acid transporter</fullName>
    </recommendedName>
</protein>
<dbReference type="SUPFAM" id="SSF118215">
    <property type="entry name" value="Proton glutamate symport protein"/>
    <property type="match status" value="1"/>
</dbReference>
<dbReference type="InterPro" id="IPR050746">
    <property type="entry name" value="DAACS"/>
</dbReference>
<evidence type="ECO:0000256" key="7">
    <source>
        <dbReference type="RuleBase" id="RU361216"/>
    </source>
</evidence>
<keyword evidence="8" id="KW-1185">Reference proteome</keyword>
<feature type="transmembrane region" description="Helical" evidence="7">
    <location>
        <begin position="37"/>
        <end position="60"/>
    </location>
</feature>
<evidence type="ECO:0000256" key="5">
    <source>
        <dbReference type="ARBA" id="ARBA00022989"/>
    </source>
</evidence>
<dbReference type="WBParaSite" id="nRc.2.0.1.t36324-RA">
    <property type="protein sequence ID" value="nRc.2.0.1.t36324-RA"/>
    <property type="gene ID" value="nRc.2.0.1.g36324"/>
</dbReference>
<dbReference type="Gene3D" id="1.10.3860.10">
    <property type="entry name" value="Sodium:dicarboxylate symporter"/>
    <property type="match status" value="1"/>
</dbReference>
<sequence>MAAVKFPSTFDSTLSPGPKSRLLCRRVWNTVKQPHTLLLILTLSGVMLGVISGLLLKLWVGDDGGGRKALTQRQLSYVNLLGDLFMRALKMIVLPMVFFTLVNSLAVLDVRMTGRLLATAFAYYLSTMFLATLIGELRKYIEKII</sequence>
<evidence type="ECO:0000256" key="4">
    <source>
        <dbReference type="ARBA" id="ARBA00022692"/>
    </source>
</evidence>
<dbReference type="InterPro" id="IPR001991">
    <property type="entry name" value="Na-dicarboxylate_symporter"/>
</dbReference>
<keyword evidence="5 7" id="KW-1133">Transmembrane helix</keyword>
<keyword evidence="6 7" id="KW-0472">Membrane</keyword>
<dbReference type="InterPro" id="IPR036458">
    <property type="entry name" value="Na:dicarbo_symporter_sf"/>
</dbReference>
<evidence type="ECO:0000256" key="2">
    <source>
        <dbReference type="ARBA" id="ARBA00006148"/>
    </source>
</evidence>
<comment type="caution">
    <text evidence="7">Lacks conserved residue(s) required for the propagation of feature annotation.</text>
</comment>
<proteinExistence type="inferred from homology"/>
<accession>A0A915KEG0</accession>
<evidence type="ECO:0000256" key="6">
    <source>
        <dbReference type="ARBA" id="ARBA00023136"/>
    </source>
</evidence>
<reference evidence="9" key="1">
    <citation type="submission" date="2022-11" db="UniProtKB">
        <authorList>
            <consortium name="WormBaseParasite"/>
        </authorList>
    </citation>
    <scope>IDENTIFICATION</scope>
</reference>
<dbReference type="GO" id="GO:0015293">
    <property type="term" value="F:symporter activity"/>
    <property type="evidence" value="ECO:0007669"/>
    <property type="project" value="UniProtKB-UniRule"/>
</dbReference>
<comment type="subcellular location">
    <subcellularLocation>
        <location evidence="1 7">Membrane</location>
        <topology evidence="1 7">Multi-pass membrane protein</topology>
    </subcellularLocation>
</comment>
<evidence type="ECO:0000256" key="1">
    <source>
        <dbReference type="ARBA" id="ARBA00004141"/>
    </source>
</evidence>
<dbReference type="PRINTS" id="PR00173">
    <property type="entry name" value="EDTRNSPORT"/>
</dbReference>
<name>A0A915KEG0_ROMCU</name>
<keyword evidence="3 7" id="KW-0813">Transport</keyword>
<dbReference type="AlphaFoldDB" id="A0A915KEG0"/>
<evidence type="ECO:0000313" key="8">
    <source>
        <dbReference type="Proteomes" id="UP000887565"/>
    </source>
</evidence>
<organism evidence="8 9">
    <name type="scientific">Romanomermis culicivorax</name>
    <name type="common">Nematode worm</name>
    <dbReference type="NCBI Taxonomy" id="13658"/>
    <lineage>
        <taxon>Eukaryota</taxon>
        <taxon>Metazoa</taxon>
        <taxon>Ecdysozoa</taxon>
        <taxon>Nematoda</taxon>
        <taxon>Enoplea</taxon>
        <taxon>Dorylaimia</taxon>
        <taxon>Mermithida</taxon>
        <taxon>Mermithoidea</taxon>
        <taxon>Mermithidae</taxon>
        <taxon>Romanomermis</taxon>
    </lineage>
</organism>
<dbReference type="Proteomes" id="UP000887565">
    <property type="component" value="Unplaced"/>
</dbReference>
<keyword evidence="7" id="KW-0769">Symport</keyword>
<dbReference type="PANTHER" id="PTHR11958">
    <property type="entry name" value="SODIUM/DICARBOXYLATE SYMPORTER-RELATED"/>
    <property type="match status" value="1"/>
</dbReference>